<name>A0A2C6KE09_9APIC</name>
<dbReference type="EMBL" id="MIGC01011891">
    <property type="protein sequence ID" value="PHJ14735.1"/>
    <property type="molecule type" value="Genomic_DNA"/>
</dbReference>
<feature type="non-terminal residue" evidence="1">
    <location>
        <position position="1"/>
    </location>
</feature>
<dbReference type="Proteomes" id="UP000221165">
    <property type="component" value="Unassembled WGS sequence"/>
</dbReference>
<evidence type="ECO:0000313" key="1">
    <source>
        <dbReference type="EMBL" id="PHJ14735.1"/>
    </source>
</evidence>
<dbReference type="AlphaFoldDB" id="A0A2C6KE09"/>
<dbReference type="GeneID" id="94434764"/>
<dbReference type="VEuPathDB" id="ToxoDB:CSUI_011455"/>
<dbReference type="RefSeq" id="XP_067916471.1">
    <property type="nucleotide sequence ID" value="XM_068071553.1"/>
</dbReference>
<proteinExistence type="predicted"/>
<keyword evidence="2" id="KW-1185">Reference proteome</keyword>
<sequence>FPAASEVAVGPWRSFGDRMRPALASDRFSVDIPKVARLTFLRPRYHPAVIVPFGVRSAQRFQPCFPF</sequence>
<feature type="non-terminal residue" evidence="1">
    <location>
        <position position="67"/>
    </location>
</feature>
<evidence type="ECO:0000313" key="2">
    <source>
        <dbReference type="Proteomes" id="UP000221165"/>
    </source>
</evidence>
<accession>A0A2C6KE09</accession>
<gene>
    <name evidence="1" type="ORF">CSUI_011455</name>
</gene>
<reference evidence="1 2" key="1">
    <citation type="journal article" date="2017" name="Int. J. Parasitol.">
        <title>The genome of the protozoan parasite Cystoisospora suis and a reverse vaccinology approach to identify vaccine candidates.</title>
        <authorList>
            <person name="Palmieri N."/>
            <person name="Shrestha A."/>
            <person name="Ruttkowski B."/>
            <person name="Beck T."/>
            <person name="Vogl C."/>
            <person name="Tomley F."/>
            <person name="Blake D.P."/>
            <person name="Joachim A."/>
        </authorList>
    </citation>
    <scope>NUCLEOTIDE SEQUENCE [LARGE SCALE GENOMIC DNA]</scope>
    <source>
        <strain evidence="1 2">Wien I</strain>
    </source>
</reference>
<organism evidence="1 2">
    <name type="scientific">Cystoisospora suis</name>
    <dbReference type="NCBI Taxonomy" id="483139"/>
    <lineage>
        <taxon>Eukaryota</taxon>
        <taxon>Sar</taxon>
        <taxon>Alveolata</taxon>
        <taxon>Apicomplexa</taxon>
        <taxon>Conoidasida</taxon>
        <taxon>Coccidia</taxon>
        <taxon>Eucoccidiorida</taxon>
        <taxon>Eimeriorina</taxon>
        <taxon>Sarcocystidae</taxon>
        <taxon>Cystoisospora</taxon>
    </lineage>
</organism>
<protein>
    <submittedName>
        <fullName evidence="1">Uncharacterized protein</fullName>
    </submittedName>
</protein>
<comment type="caution">
    <text evidence="1">The sequence shown here is derived from an EMBL/GenBank/DDBJ whole genome shotgun (WGS) entry which is preliminary data.</text>
</comment>